<keyword evidence="2" id="KW-1185">Reference proteome</keyword>
<protein>
    <submittedName>
        <fullName evidence="1">Uncharacterized protein</fullName>
    </submittedName>
</protein>
<name>A0ACB9JZN4_9ASTR</name>
<gene>
    <name evidence="1" type="ORF">L1987_06946</name>
</gene>
<evidence type="ECO:0000313" key="2">
    <source>
        <dbReference type="Proteomes" id="UP001056120"/>
    </source>
</evidence>
<reference evidence="1 2" key="2">
    <citation type="journal article" date="2022" name="Mol. Ecol. Resour.">
        <title>The genomes of chicory, endive, great burdock and yacon provide insights into Asteraceae paleo-polyploidization history and plant inulin production.</title>
        <authorList>
            <person name="Fan W."/>
            <person name="Wang S."/>
            <person name="Wang H."/>
            <person name="Wang A."/>
            <person name="Jiang F."/>
            <person name="Liu H."/>
            <person name="Zhao H."/>
            <person name="Xu D."/>
            <person name="Zhang Y."/>
        </authorList>
    </citation>
    <scope>NUCLEOTIDE SEQUENCE [LARGE SCALE GENOMIC DNA]</scope>
    <source>
        <strain evidence="2">cv. Yunnan</strain>
        <tissue evidence="1">Leaves</tissue>
    </source>
</reference>
<dbReference type="EMBL" id="CM042019">
    <property type="protein sequence ID" value="KAI3825457.1"/>
    <property type="molecule type" value="Genomic_DNA"/>
</dbReference>
<organism evidence="1 2">
    <name type="scientific">Smallanthus sonchifolius</name>
    <dbReference type="NCBI Taxonomy" id="185202"/>
    <lineage>
        <taxon>Eukaryota</taxon>
        <taxon>Viridiplantae</taxon>
        <taxon>Streptophyta</taxon>
        <taxon>Embryophyta</taxon>
        <taxon>Tracheophyta</taxon>
        <taxon>Spermatophyta</taxon>
        <taxon>Magnoliopsida</taxon>
        <taxon>eudicotyledons</taxon>
        <taxon>Gunneridae</taxon>
        <taxon>Pentapetalae</taxon>
        <taxon>asterids</taxon>
        <taxon>campanulids</taxon>
        <taxon>Asterales</taxon>
        <taxon>Asteraceae</taxon>
        <taxon>Asteroideae</taxon>
        <taxon>Heliantheae alliance</taxon>
        <taxon>Millerieae</taxon>
        <taxon>Smallanthus</taxon>
    </lineage>
</organism>
<comment type="caution">
    <text evidence="1">The sequence shown here is derived from an EMBL/GenBank/DDBJ whole genome shotgun (WGS) entry which is preliminary data.</text>
</comment>
<evidence type="ECO:0000313" key="1">
    <source>
        <dbReference type="EMBL" id="KAI3825457.1"/>
    </source>
</evidence>
<sequence length="153" mass="17983">MPHYEWDISHESQVSLVVDLVNQSDKFNADDDNISVKNEEISTIYLTDNKRCPYESYLHIITNEKEECDNKLNVWNKEKMKHQDLIILTINSIHKGCFINKIIVKTDIQDKILSQMSSSQASNSWNVQSPKFEIQMKWKFKIKFIPKQKASYA</sequence>
<dbReference type="Proteomes" id="UP001056120">
    <property type="component" value="Linkage Group LG02"/>
</dbReference>
<reference evidence="2" key="1">
    <citation type="journal article" date="2022" name="Mol. Ecol. Resour.">
        <title>The genomes of chicory, endive, great burdock and yacon provide insights into Asteraceae palaeo-polyploidization history and plant inulin production.</title>
        <authorList>
            <person name="Fan W."/>
            <person name="Wang S."/>
            <person name="Wang H."/>
            <person name="Wang A."/>
            <person name="Jiang F."/>
            <person name="Liu H."/>
            <person name="Zhao H."/>
            <person name="Xu D."/>
            <person name="Zhang Y."/>
        </authorList>
    </citation>
    <scope>NUCLEOTIDE SEQUENCE [LARGE SCALE GENOMIC DNA]</scope>
    <source>
        <strain evidence="2">cv. Yunnan</strain>
    </source>
</reference>
<proteinExistence type="predicted"/>
<accession>A0ACB9JZN4</accession>